<sequence length="352" mass="39723">MTDETIEKFFCNECKRNTRHFIRAEYKTDEHDYRSGTDLISRYLVAECCGCENIALIRKTHFSENVDHFQDPSTGAVYQEMLWDEEIYPPVTYRASPTWFDDLPDDTLRAISAEIYKSLQSGSHYLATFGSRTLIDRLIVLTVGDKGNFPKGLQALQDEGKLSLHEREILNPVVDAGNAAAHRGWAPTKEQIAVILDTVEGLIHRLLVLPKLAEELEEAVPSRGGGAKVKAGKPVVTVNDKIDAAPNDLRAIYDELAGMLRGLGDDVTVHPQKHYMAFRRNRNFASVQIYNQKRVVRVYLNLDPDTVELDSAMMRDVRQIGHFGTGDLEITIKSKKDIEKVSTWIEASYHAS</sequence>
<evidence type="ECO:0000313" key="4">
    <source>
        <dbReference type="Proteomes" id="UP001155079"/>
    </source>
</evidence>
<dbReference type="Pfam" id="PF18899">
    <property type="entry name" value="DUF5655"/>
    <property type="match status" value="1"/>
</dbReference>
<evidence type="ECO:0000259" key="1">
    <source>
        <dbReference type="Pfam" id="PF13643"/>
    </source>
</evidence>
<name>A0ABT0V3H6_9HYPH</name>
<dbReference type="Proteomes" id="UP001155079">
    <property type="component" value="Unassembled WGS sequence"/>
</dbReference>
<organism evidence="3 4">
    <name type="scientific">Ciceribacter sichuanensis</name>
    <dbReference type="NCBI Taxonomy" id="2949647"/>
    <lineage>
        <taxon>Bacteria</taxon>
        <taxon>Pseudomonadati</taxon>
        <taxon>Pseudomonadota</taxon>
        <taxon>Alphaproteobacteria</taxon>
        <taxon>Hyphomicrobiales</taxon>
        <taxon>Rhizobiaceae</taxon>
        <taxon>Ciceribacter</taxon>
    </lineage>
</organism>
<comment type="caution">
    <text evidence="3">The sequence shown here is derived from an EMBL/GenBank/DDBJ whole genome shotgun (WGS) entry which is preliminary data.</text>
</comment>
<protein>
    <submittedName>
        <fullName evidence="3">DUF5655 domain-containing protein</fullName>
    </submittedName>
</protein>
<proteinExistence type="predicted"/>
<dbReference type="InterPro" id="IPR025285">
    <property type="entry name" value="DUF4145"/>
</dbReference>
<feature type="domain" description="DUF4145" evidence="1">
    <location>
        <begin position="114"/>
        <end position="199"/>
    </location>
</feature>
<reference evidence="3 4" key="1">
    <citation type="submission" date="2022-06" db="EMBL/GenBank/DDBJ databases">
        <authorList>
            <person name="Sun Q."/>
        </authorList>
    </citation>
    <scope>NUCLEOTIDE SEQUENCE [LARGE SCALE GENOMIC DNA]</scope>
    <source>
        <strain evidence="3 4">S153</strain>
    </source>
</reference>
<evidence type="ECO:0000259" key="2">
    <source>
        <dbReference type="Pfam" id="PF18899"/>
    </source>
</evidence>
<feature type="domain" description="DUF5655" evidence="2">
    <location>
        <begin position="240"/>
        <end position="350"/>
    </location>
</feature>
<dbReference type="EMBL" id="JAMQAY010000001">
    <property type="protein sequence ID" value="MCM2400424.1"/>
    <property type="molecule type" value="Genomic_DNA"/>
</dbReference>
<evidence type="ECO:0000313" key="3">
    <source>
        <dbReference type="EMBL" id="MCM2400424.1"/>
    </source>
</evidence>
<dbReference type="InterPro" id="IPR043714">
    <property type="entry name" value="DUF5655"/>
</dbReference>
<accession>A0ABT0V3H6</accession>
<dbReference type="Pfam" id="PF13643">
    <property type="entry name" value="DUF4145"/>
    <property type="match status" value="1"/>
</dbReference>
<keyword evidence="4" id="KW-1185">Reference proteome</keyword>
<dbReference type="RefSeq" id="WP_250944112.1">
    <property type="nucleotide sequence ID" value="NZ_JAMQAY010000001.1"/>
</dbReference>
<gene>
    <name evidence="3" type="ORF">NBH20_04610</name>
</gene>